<organism evidence="2 3">
    <name type="scientific">Austropuccinia psidii MF-1</name>
    <dbReference type="NCBI Taxonomy" id="1389203"/>
    <lineage>
        <taxon>Eukaryota</taxon>
        <taxon>Fungi</taxon>
        <taxon>Dikarya</taxon>
        <taxon>Basidiomycota</taxon>
        <taxon>Pucciniomycotina</taxon>
        <taxon>Pucciniomycetes</taxon>
        <taxon>Pucciniales</taxon>
        <taxon>Sphaerophragmiaceae</taxon>
        <taxon>Austropuccinia</taxon>
    </lineage>
</organism>
<feature type="region of interest" description="Disordered" evidence="1">
    <location>
        <begin position="33"/>
        <end position="116"/>
    </location>
</feature>
<dbReference type="AlphaFoldDB" id="A0A9Q3JZI4"/>
<reference evidence="2" key="1">
    <citation type="submission" date="2021-03" db="EMBL/GenBank/DDBJ databases">
        <title>Draft genome sequence of rust myrtle Austropuccinia psidii MF-1, a brazilian biotype.</title>
        <authorList>
            <person name="Quecine M.C."/>
            <person name="Pachon D.M.R."/>
            <person name="Bonatelli M.L."/>
            <person name="Correr F.H."/>
            <person name="Franceschini L.M."/>
            <person name="Leite T.F."/>
            <person name="Margarido G.R.A."/>
            <person name="Almeida C.A."/>
            <person name="Ferrarezi J.A."/>
            <person name="Labate C.A."/>
        </authorList>
    </citation>
    <scope>NUCLEOTIDE SEQUENCE</scope>
    <source>
        <strain evidence="2">MF-1</strain>
    </source>
</reference>
<evidence type="ECO:0000256" key="1">
    <source>
        <dbReference type="SAM" id="MobiDB-lite"/>
    </source>
</evidence>
<feature type="region of interest" description="Disordered" evidence="1">
    <location>
        <begin position="177"/>
        <end position="228"/>
    </location>
</feature>
<dbReference type="Proteomes" id="UP000765509">
    <property type="component" value="Unassembled WGS sequence"/>
</dbReference>
<gene>
    <name evidence="2" type="ORF">O181_110596</name>
</gene>
<feature type="compositionally biased region" description="Basic and acidic residues" evidence="1">
    <location>
        <begin position="102"/>
        <end position="116"/>
    </location>
</feature>
<comment type="caution">
    <text evidence="2">The sequence shown here is derived from an EMBL/GenBank/DDBJ whole genome shotgun (WGS) entry which is preliminary data.</text>
</comment>
<proteinExistence type="predicted"/>
<feature type="compositionally biased region" description="Polar residues" evidence="1">
    <location>
        <begin position="194"/>
        <end position="205"/>
    </location>
</feature>
<keyword evidence="3" id="KW-1185">Reference proteome</keyword>
<feature type="compositionally biased region" description="Basic and acidic residues" evidence="1">
    <location>
        <begin position="53"/>
        <end position="64"/>
    </location>
</feature>
<dbReference type="EMBL" id="AVOT02087072">
    <property type="protein sequence ID" value="MBW0570881.1"/>
    <property type="molecule type" value="Genomic_DNA"/>
</dbReference>
<sequence>FVDNPTEDNQTTVERLVEETFPISPTTIVNKAKEAKKRGAKYSIQSDGGGLRIRFDSSKGEIKGKIPSGTESTQGSAISKRQVPDMPMISKPELELSMSNSNRDKSHSEGSNRHSYEPVQAVLHSVQVKRLGNFATNTQRSDELLEYPERIAQRGGNSEILQWMESTIIQASNQEDTGIPCQKAGGKQEEAPVASTSKPQANQLPQEGKKNKKNNWRKPYSPSYRIPKIQKDAMKNVFDMARTSMEFKDKEEQRVR</sequence>
<accession>A0A9Q3JZI4</accession>
<evidence type="ECO:0000313" key="3">
    <source>
        <dbReference type="Proteomes" id="UP000765509"/>
    </source>
</evidence>
<feature type="compositionally biased region" description="Polar residues" evidence="1">
    <location>
        <begin position="69"/>
        <end position="79"/>
    </location>
</feature>
<evidence type="ECO:0000313" key="2">
    <source>
        <dbReference type="EMBL" id="MBW0570881.1"/>
    </source>
</evidence>
<feature type="non-terminal residue" evidence="2">
    <location>
        <position position="1"/>
    </location>
</feature>
<name>A0A9Q3JZI4_9BASI</name>
<protein>
    <submittedName>
        <fullName evidence="2">Uncharacterized protein</fullName>
    </submittedName>
</protein>